<feature type="transmembrane region" description="Helical" evidence="1">
    <location>
        <begin position="109"/>
        <end position="131"/>
    </location>
</feature>
<evidence type="ECO:0000313" key="3">
    <source>
        <dbReference type="Proteomes" id="UP001257739"/>
    </source>
</evidence>
<reference evidence="2 3" key="1">
    <citation type="submission" date="2023-07" db="EMBL/GenBank/DDBJ databases">
        <title>Sorghum-associated microbial communities from plants grown in Nebraska, USA.</title>
        <authorList>
            <person name="Schachtman D."/>
        </authorList>
    </citation>
    <scope>NUCLEOTIDE SEQUENCE [LARGE SCALE GENOMIC DNA]</scope>
    <source>
        <strain evidence="2 3">BE248</strain>
    </source>
</reference>
<feature type="transmembrane region" description="Helical" evidence="1">
    <location>
        <begin position="73"/>
        <end position="89"/>
    </location>
</feature>
<proteinExistence type="predicted"/>
<feature type="transmembrane region" description="Helical" evidence="1">
    <location>
        <begin position="143"/>
        <end position="164"/>
    </location>
</feature>
<gene>
    <name evidence="2" type="ORF">J2X11_001887</name>
</gene>
<organism evidence="2 3">
    <name type="scientific">Aeromicrobium panaciterrae</name>
    <dbReference type="NCBI Taxonomy" id="363861"/>
    <lineage>
        <taxon>Bacteria</taxon>
        <taxon>Bacillati</taxon>
        <taxon>Actinomycetota</taxon>
        <taxon>Actinomycetes</taxon>
        <taxon>Propionibacteriales</taxon>
        <taxon>Nocardioidaceae</taxon>
        <taxon>Aeromicrobium</taxon>
    </lineage>
</organism>
<protein>
    <recommendedName>
        <fullName evidence="4">DUF3159 domain-containing protein</fullName>
    </recommendedName>
</protein>
<name>A0ABU1UPE2_9ACTN</name>
<feature type="transmembrane region" description="Helical" evidence="1">
    <location>
        <begin position="48"/>
        <end position="66"/>
    </location>
</feature>
<keyword evidence="1" id="KW-0472">Membrane</keyword>
<dbReference type="RefSeq" id="WP_309970036.1">
    <property type="nucleotide sequence ID" value="NZ_JAVDWH010000001.1"/>
</dbReference>
<accession>A0ABU1UPE2</accession>
<keyword evidence="1" id="KW-1133">Transmembrane helix</keyword>
<evidence type="ECO:0000256" key="1">
    <source>
        <dbReference type="SAM" id="Phobius"/>
    </source>
</evidence>
<evidence type="ECO:0008006" key="4">
    <source>
        <dbReference type="Google" id="ProtNLM"/>
    </source>
</evidence>
<dbReference type="Pfam" id="PF11361">
    <property type="entry name" value="DUF3159"/>
    <property type="match status" value="1"/>
</dbReference>
<dbReference type="InterPro" id="IPR016566">
    <property type="entry name" value="UCP010219"/>
</dbReference>
<sequence length="216" mass="22993">MTTPHETVEELVRARLATALGGRRGVAESAAPIALFTLCWITTRSLKFSLTASVSVAVALLLVRVVQRSNVQFVVNALFGIGIATLFAARSGEARDVFLPGILINGGYGVAFIASIVIGWPIVGFMIGSLVGDPTGWHDDKPLVKLCSQLTWILALPCVLRVAVQYPLYATDHVALLGTAKLALGWPLQLAAFAAMAWLLGRNRTPADDETRSALG</sequence>
<keyword evidence="1" id="KW-0812">Transmembrane</keyword>
<comment type="caution">
    <text evidence="2">The sequence shown here is derived from an EMBL/GenBank/DDBJ whole genome shotgun (WGS) entry which is preliminary data.</text>
</comment>
<evidence type="ECO:0000313" key="2">
    <source>
        <dbReference type="EMBL" id="MDR7087048.1"/>
    </source>
</evidence>
<keyword evidence="3" id="KW-1185">Reference proteome</keyword>
<feature type="transmembrane region" description="Helical" evidence="1">
    <location>
        <begin position="184"/>
        <end position="201"/>
    </location>
</feature>
<dbReference type="Proteomes" id="UP001257739">
    <property type="component" value="Unassembled WGS sequence"/>
</dbReference>
<dbReference type="EMBL" id="JAVDWH010000001">
    <property type="protein sequence ID" value="MDR7087048.1"/>
    <property type="molecule type" value="Genomic_DNA"/>
</dbReference>